<dbReference type="Pfam" id="PF01553">
    <property type="entry name" value="Acyltransferase"/>
    <property type="match status" value="1"/>
</dbReference>
<dbReference type="SMART" id="SM00563">
    <property type="entry name" value="PlsC"/>
    <property type="match status" value="1"/>
</dbReference>
<evidence type="ECO:0000313" key="4">
    <source>
        <dbReference type="EMBL" id="TYQ07775.1"/>
    </source>
</evidence>
<organism evidence="4">
    <name type="scientific">Nocardia globerula</name>
    <dbReference type="NCBI Taxonomy" id="1818"/>
    <lineage>
        <taxon>Bacteria</taxon>
        <taxon>Bacillati</taxon>
        <taxon>Actinomycetota</taxon>
        <taxon>Actinomycetes</taxon>
        <taxon>Mycobacteriales</taxon>
        <taxon>Nocardiaceae</taxon>
        <taxon>Nocardia</taxon>
    </lineage>
</organism>
<dbReference type="CDD" id="cd07989">
    <property type="entry name" value="LPLAT_AGPAT-like"/>
    <property type="match status" value="1"/>
</dbReference>
<protein>
    <submittedName>
        <fullName evidence="4">1-acyl-sn-glycerol-3-phosphate acyltransferase</fullName>
    </submittedName>
</protein>
<evidence type="ECO:0000256" key="2">
    <source>
        <dbReference type="ARBA" id="ARBA00023315"/>
    </source>
</evidence>
<dbReference type="SUPFAM" id="SSF69593">
    <property type="entry name" value="Glycerol-3-phosphate (1)-acyltransferase"/>
    <property type="match status" value="1"/>
</dbReference>
<name>A0A652YVP1_NOCGL</name>
<dbReference type="EMBL" id="VNIQ01000001">
    <property type="protein sequence ID" value="TYQ07775.1"/>
    <property type="molecule type" value="Genomic_DNA"/>
</dbReference>
<evidence type="ECO:0000259" key="3">
    <source>
        <dbReference type="SMART" id="SM00563"/>
    </source>
</evidence>
<dbReference type="GO" id="GO:0005886">
    <property type="term" value="C:plasma membrane"/>
    <property type="evidence" value="ECO:0007669"/>
    <property type="project" value="TreeGrafter"/>
</dbReference>
<feature type="domain" description="Phospholipid/glycerol acyltransferase" evidence="3">
    <location>
        <begin position="35"/>
        <end position="154"/>
    </location>
</feature>
<dbReference type="InterPro" id="IPR002123">
    <property type="entry name" value="Plipid/glycerol_acylTrfase"/>
</dbReference>
<keyword evidence="1 4" id="KW-0808">Transferase</keyword>
<dbReference type="PANTHER" id="PTHR10434:SF11">
    <property type="entry name" value="1-ACYL-SN-GLYCEROL-3-PHOSPHATE ACYLTRANSFERASE"/>
    <property type="match status" value="1"/>
</dbReference>
<dbReference type="GO" id="GO:0003841">
    <property type="term" value="F:1-acylglycerol-3-phosphate O-acyltransferase activity"/>
    <property type="evidence" value="ECO:0007669"/>
    <property type="project" value="TreeGrafter"/>
</dbReference>
<evidence type="ECO:0000256" key="1">
    <source>
        <dbReference type="ARBA" id="ARBA00022679"/>
    </source>
</evidence>
<accession>A0A652YVP1</accession>
<gene>
    <name evidence="4" type="ORF">FNL38_101140</name>
</gene>
<reference evidence="4" key="1">
    <citation type="submission" date="2019-07" db="EMBL/GenBank/DDBJ databases">
        <title>Genomic Encyclopedia of Type Strains, Phase IV (KMG-IV): sequencing the most valuable type-strain genomes for metagenomic binning, comparative biology and taxonomic classification.</title>
        <authorList>
            <person name="Goeker M."/>
        </authorList>
    </citation>
    <scope>NUCLEOTIDE SEQUENCE</scope>
    <source>
        <strain evidence="4">DSM 44596</strain>
    </source>
</reference>
<proteinExistence type="predicted"/>
<dbReference type="PANTHER" id="PTHR10434">
    <property type="entry name" value="1-ACYL-SN-GLYCEROL-3-PHOSPHATE ACYLTRANSFERASE"/>
    <property type="match status" value="1"/>
</dbReference>
<comment type="caution">
    <text evidence="4">The sequence shown here is derived from an EMBL/GenBank/DDBJ whole genome shotgun (WGS) entry which is preliminary data.</text>
</comment>
<keyword evidence="2 4" id="KW-0012">Acyltransferase</keyword>
<sequence>MLYRLFKYILIGPVLWVFGRPTIEGHRNIPRKGPVILAGNHRAVVDSFFLVLKVRRRITFVAKSEYFTGSGIKGALQRWFFGGAGQVPIDRSGADASRAALDTAVGILERGGVWAIYPEGTRSPDGRLHKGKTGVIRVALETGVPVIPVVVHGGDAVNPPGTRMWRFSKVHVSVGKPIDFSRYRELRTHQAVVRAATDELMAALCEQSGQEYVDLYGADVKSRDSL</sequence>
<dbReference type="AlphaFoldDB" id="A0A652YVP1"/>
<dbReference type="GO" id="GO:0006654">
    <property type="term" value="P:phosphatidic acid biosynthetic process"/>
    <property type="evidence" value="ECO:0007669"/>
    <property type="project" value="TreeGrafter"/>
</dbReference>